<reference evidence="1" key="1">
    <citation type="submission" date="2020-03" db="EMBL/GenBank/DDBJ databases">
        <title>The deep terrestrial virosphere.</title>
        <authorList>
            <person name="Holmfeldt K."/>
            <person name="Nilsson E."/>
            <person name="Simone D."/>
            <person name="Lopez-Fernandez M."/>
            <person name="Wu X."/>
            <person name="de Brujin I."/>
            <person name="Lundin D."/>
            <person name="Andersson A."/>
            <person name="Bertilsson S."/>
            <person name="Dopson M."/>
        </authorList>
    </citation>
    <scope>NUCLEOTIDE SEQUENCE</scope>
    <source>
        <strain evidence="1">MM415B01302</strain>
    </source>
</reference>
<accession>A0A6M3ISH2</accession>
<organism evidence="1">
    <name type="scientific">viral metagenome</name>
    <dbReference type="NCBI Taxonomy" id="1070528"/>
    <lineage>
        <taxon>unclassified sequences</taxon>
        <taxon>metagenomes</taxon>
        <taxon>organismal metagenomes</taxon>
    </lineage>
</organism>
<gene>
    <name evidence="1" type="ORF">MM415B01302_0005</name>
</gene>
<dbReference type="EMBL" id="MT141368">
    <property type="protein sequence ID" value="QJA59402.1"/>
    <property type="molecule type" value="Genomic_DNA"/>
</dbReference>
<dbReference type="AlphaFoldDB" id="A0A6M3ISH2"/>
<evidence type="ECO:0000313" key="1">
    <source>
        <dbReference type="EMBL" id="QJA59402.1"/>
    </source>
</evidence>
<proteinExistence type="predicted"/>
<name>A0A6M3ISH2_9ZZZZ</name>
<protein>
    <submittedName>
        <fullName evidence="1">Uncharacterized protein</fullName>
    </submittedName>
</protein>
<sequence>MSWENSDNTIIKTPKGDYLAKSDDCIKEFNDAATWCGFTKFRVKVNGTVIESKEDLQTNSLAALKEQARIEGIEPTIEVGVYNKPA</sequence>